<gene>
    <name evidence="2" type="ORF">JZM60_15135</name>
</gene>
<dbReference type="SUPFAM" id="SSF109604">
    <property type="entry name" value="HD-domain/PDEase-like"/>
    <property type="match status" value="1"/>
</dbReference>
<keyword evidence="3" id="KW-1185">Reference proteome</keyword>
<evidence type="ECO:0000313" key="3">
    <source>
        <dbReference type="Proteomes" id="UP000663651"/>
    </source>
</evidence>
<evidence type="ECO:0000313" key="2">
    <source>
        <dbReference type="EMBL" id="QSV45432.1"/>
    </source>
</evidence>
<proteinExistence type="predicted"/>
<dbReference type="RefSeq" id="WP_207163229.1">
    <property type="nucleotide sequence ID" value="NZ_CP071382.1"/>
</dbReference>
<dbReference type="EMBL" id="CP071382">
    <property type="protein sequence ID" value="QSV45432.1"/>
    <property type="molecule type" value="Genomic_DNA"/>
</dbReference>
<dbReference type="Proteomes" id="UP000663651">
    <property type="component" value="Chromosome"/>
</dbReference>
<accession>A0ABX7Q201</accession>
<feature type="region of interest" description="Disordered" evidence="1">
    <location>
        <begin position="274"/>
        <end position="311"/>
    </location>
</feature>
<name>A0ABX7Q201_9BACT</name>
<feature type="compositionally biased region" description="Basic and acidic residues" evidence="1">
    <location>
        <begin position="274"/>
        <end position="287"/>
    </location>
</feature>
<protein>
    <submittedName>
        <fullName evidence="2">HD domain-containing protein</fullName>
    </submittedName>
</protein>
<organism evidence="2 3">
    <name type="scientific">Geobacter benzoatilyticus</name>
    <dbReference type="NCBI Taxonomy" id="2815309"/>
    <lineage>
        <taxon>Bacteria</taxon>
        <taxon>Pseudomonadati</taxon>
        <taxon>Thermodesulfobacteriota</taxon>
        <taxon>Desulfuromonadia</taxon>
        <taxon>Geobacterales</taxon>
        <taxon>Geobacteraceae</taxon>
        <taxon>Geobacter</taxon>
    </lineage>
</organism>
<reference evidence="2 3" key="1">
    <citation type="submission" date="2021-03" db="EMBL/GenBank/DDBJ databases">
        <title>Geobacter metallireducens gen. nov. sp. nov., a microorganism capable of coupling the complete oxidation of organic compounds to the reduction of iron and other metals.</title>
        <authorList>
            <person name="Li Y."/>
        </authorList>
    </citation>
    <scope>NUCLEOTIDE SEQUENCE [LARGE SCALE GENOMIC DNA]</scope>
    <source>
        <strain evidence="2 3">Jerry-YX</strain>
    </source>
</reference>
<evidence type="ECO:0000256" key="1">
    <source>
        <dbReference type="SAM" id="MobiDB-lite"/>
    </source>
</evidence>
<sequence length="485" mass="54345">MNGLFITTSVIGTGLVVYAARNLFRQVGDGEPMGKPIHEMMEEKTLAEVSRTWNKAALSGNIVDFREIAKLWRESETEQAVVPLPRPAFKHWEIERFFSEMIEKRRTIKGDRRTVIVKLLKLLDEEGDCPSVVNMNPLEAENKYSRETFSMLATIPLYLHTIQVARKFAAKVNQDVMLPDIFIVSLGHDIGKIPSYHDKMYSTVDHPLISAIILNGITEYASLANRDELDKIVREHHLLKAEYPLTKMLKQCDQDVRKEELAVLVGEAVERNKTSYKTEDIPPRKPEPQTVAQKPAAKNGAPPEETRDHPLGALETQDLPDLEALELPSWFDADAILSALKKRINQLEATSKGLRWSAVSTSSGHVFANPEGLWAAVKEVSGMDPDMLAADADEASKRNLLYTFVRELSRINDAIATEYVSEKHYTTKATIVTGAGKGINSLLVPFRARAFGISSATLEMQKSPLLKKMVKDIKPKQEEIETCVL</sequence>